<dbReference type="SUPFAM" id="SSF49899">
    <property type="entry name" value="Concanavalin A-like lectins/glucanases"/>
    <property type="match status" value="3"/>
</dbReference>
<keyword evidence="1" id="KW-1133">Transmembrane helix</keyword>
<dbReference type="CDD" id="cd06263">
    <property type="entry name" value="MAM"/>
    <property type="match status" value="2"/>
</dbReference>
<feature type="transmembrane region" description="Helical" evidence="1">
    <location>
        <begin position="452"/>
        <end position="480"/>
    </location>
</feature>
<evidence type="ECO:0000256" key="1">
    <source>
        <dbReference type="SAM" id="Phobius"/>
    </source>
</evidence>
<dbReference type="InterPro" id="IPR013320">
    <property type="entry name" value="ConA-like_dom_sf"/>
</dbReference>
<dbReference type="PANTHER" id="PTHR23282:SF101">
    <property type="entry name" value="MAM DOMAIN-CONTAINING PROTEIN"/>
    <property type="match status" value="1"/>
</dbReference>
<accession>A0A3Q2NV61</accession>
<feature type="domain" description="MAM" evidence="2">
    <location>
        <begin position="163"/>
        <end position="307"/>
    </location>
</feature>
<dbReference type="SMART" id="SM00137">
    <property type="entry name" value="MAM"/>
    <property type="match status" value="2"/>
</dbReference>
<sequence>MLDDISFDNCAEGDIPEGSDHLSCDFETDTCSWYHDYTASLLWKRTNGVFTDLNGNGRPSNEPNRSSSLMEPTPLHGECLIFWYYMEGTGVGELSVYLQPIDSQQNSTKLWTRIGDQGSHWRHGRVTLYSPQSSYQVATLSSKSCALKIDDFSVRDGTCAPPASCDFESGQCTWVNVEKEGGHEWVLSRGGSHGPPTDHTTQTSDGKPLVIQPFLSSIIIALCSGKGSCVQLWYHMYGEGMGTLNVYQQSEDGQEILIFSQAGDQGRLWRLAQETSYNINTTQRFIVHIYIYMAFDDVQLTDAQCPPHGVCDFENSFCSWTNLGDGADQGDWLLGAGASPNPNTGPTVDHTTNSSSGTLLLNDCTSRTSSMWCDTDGKYNGPYHFFLQVTTYMWTAQWVSGETCPTSSVTSSSHPQEDTVLHFGTTCMAAMLGLLTSTSVTGLRKSTSSRILVVVVVAVVSVVVSVVVVSEVVIVVVSVISVEEAVASVVVVAEV</sequence>
<dbReference type="Gene3D" id="2.60.120.200">
    <property type="match status" value="3"/>
</dbReference>
<keyword evidence="1" id="KW-0472">Membrane</keyword>
<evidence type="ECO:0000313" key="4">
    <source>
        <dbReference type="Proteomes" id="UP000265000"/>
    </source>
</evidence>
<organism evidence="3 4">
    <name type="scientific">Fundulus heteroclitus</name>
    <name type="common">Killifish</name>
    <name type="synonym">Mummichog</name>
    <dbReference type="NCBI Taxonomy" id="8078"/>
    <lineage>
        <taxon>Eukaryota</taxon>
        <taxon>Metazoa</taxon>
        <taxon>Chordata</taxon>
        <taxon>Craniata</taxon>
        <taxon>Vertebrata</taxon>
        <taxon>Euteleostomi</taxon>
        <taxon>Actinopterygii</taxon>
        <taxon>Neopterygii</taxon>
        <taxon>Teleostei</taxon>
        <taxon>Neoteleostei</taxon>
        <taxon>Acanthomorphata</taxon>
        <taxon>Ovalentaria</taxon>
        <taxon>Atherinomorphae</taxon>
        <taxon>Cyprinodontiformes</taxon>
        <taxon>Fundulidae</taxon>
        <taxon>Fundulus</taxon>
    </lineage>
</organism>
<feature type="domain" description="MAM" evidence="2">
    <location>
        <begin position="309"/>
        <end position="363"/>
    </location>
</feature>
<dbReference type="InterPro" id="IPR051560">
    <property type="entry name" value="MAM_domain-containing"/>
</dbReference>
<evidence type="ECO:0000259" key="2">
    <source>
        <dbReference type="PROSITE" id="PS50060"/>
    </source>
</evidence>
<proteinExistence type="predicted"/>
<dbReference type="PANTHER" id="PTHR23282">
    <property type="entry name" value="APICAL ENDOSOMAL GLYCOPROTEIN PRECURSOR"/>
    <property type="match status" value="1"/>
</dbReference>
<keyword evidence="1" id="KW-0812">Transmembrane</keyword>
<dbReference type="GeneTree" id="ENSGT00940000164732"/>
<dbReference type="Ensembl" id="ENSFHET00000010890.1">
    <property type="protein sequence ID" value="ENSFHEP00000003254.1"/>
    <property type="gene ID" value="ENSFHEG00000004096.1"/>
</dbReference>
<evidence type="ECO:0000313" key="3">
    <source>
        <dbReference type="Ensembl" id="ENSFHEP00000003254.1"/>
    </source>
</evidence>
<dbReference type="Proteomes" id="UP000265000">
    <property type="component" value="Unplaced"/>
</dbReference>
<reference evidence="3" key="2">
    <citation type="submission" date="2025-09" db="UniProtKB">
        <authorList>
            <consortium name="Ensembl"/>
        </authorList>
    </citation>
    <scope>IDENTIFICATION</scope>
</reference>
<protein>
    <submittedName>
        <fullName evidence="3">MAM and LDL-receptor class A domain-containing protein 1-like</fullName>
    </submittedName>
</protein>
<dbReference type="AlphaFoldDB" id="A0A3Q2NV61"/>
<dbReference type="GO" id="GO:0016020">
    <property type="term" value="C:membrane"/>
    <property type="evidence" value="ECO:0007669"/>
    <property type="project" value="InterPro"/>
</dbReference>
<reference evidence="3" key="1">
    <citation type="submission" date="2025-08" db="UniProtKB">
        <authorList>
            <consortium name="Ensembl"/>
        </authorList>
    </citation>
    <scope>IDENTIFICATION</scope>
</reference>
<dbReference type="PROSITE" id="PS50060">
    <property type="entry name" value="MAM_2"/>
    <property type="match status" value="3"/>
</dbReference>
<dbReference type="Pfam" id="PF00629">
    <property type="entry name" value="MAM"/>
    <property type="match status" value="2"/>
</dbReference>
<feature type="transmembrane region" description="Helical" evidence="1">
    <location>
        <begin position="420"/>
        <end position="440"/>
    </location>
</feature>
<dbReference type="InterPro" id="IPR000998">
    <property type="entry name" value="MAM_dom"/>
</dbReference>
<keyword evidence="4" id="KW-1185">Reference proteome</keyword>
<name>A0A3Q2NV61_FUNHE</name>
<feature type="domain" description="MAM" evidence="2">
    <location>
        <begin position="22"/>
        <end position="161"/>
    </location>
</feature>